<evidence type="ECO:0000256" key="3">
    <source>
        <dbReference type="RuleBase" id="RU362073"/>
    </source>
</evidence>
<dbReference type="Proteomes" id="UP000019151">
    <property type="component" value="Chromosome"/>
</dbReference>
<dbReference type="PANTHER" id="PTHR42792:SF1">
    <property type="entry name" value="FLAGELLAR HOOK-ASSOCIATED PROTEIN 3"/>
    <property type="match status" value="1"/>
</dbReference>
<dbReference type="eggNOG" id="COG1344">
    <property type="taxonomic scope" value="Bacteria"/>
</dbReference>
<dbReference type="Gene3D" id="1.20.1330.10">
    <property type="entry name" value="f41 fragment of flagellin, N-terminal domain"/>
    <property type="match status" value="1"/>
</dbReference>
<dbReference type="KEGG" id="gba:J421_0174"/>
<gene>
    <name evidence="6" type="ORF">J421_0174</name>
</gene>
<evidence type="ECO:0000256" key="2">
    <source>
        <dbReference type="ARBA" id="ARBA00023143"/>
    </source>
</evidence>
<dbReference type="Pfam" id="PF00669">
    <property type="entry name" value="Flagellin_N"/>
    <property type="match status" value="1"/>
</dbReference>
<keyword evidence="6" id="KW-0969">Cilium</keyword>
<organism evidence="6 7">
    <name type="scientific">Gemmatirosa kalamazoonensis</name>
    <dbReference type="NCBI Taxonomy" id="861299"/>
    <lineage>
        <taxon>Bacteria</taxon>
        <taxon>Pseudomonadati</taxon>
        <taxon>Gemmatimonadota</taxon>
        <taxon>Gemmatimonadia</taxon>
        <taxon>Gemmatimonadales</taxon>
        <taxon>Gemmatimonadaceae</taxon>
        <taxon>Gemmatirosa</taxon>
    </lineage>
</organism>
<dbReference type="SUPFAM" id="SSF64518">
    <property type="entry name" value="Phase 1 flagellin"/>
    <property type="match status" value="1"/>
</dbReference>
<proteinExistence type="inferred from homology"/>
<feature type="domain" description="Flagellin N-terminal" evidence="4">
    <location>
        <begin position="14"/>
        <end position="139"/>
    </location>
</feature>
<dbReference type="HOGENOM" id="CLU_024437_2_0_0"/>
<dbReference type="InterPro" id="IPR001492">
    <property type="entry name" value="Flagellin"/>
</dbReference>
<keyword evidence="3" id="KW-0964">Secreted</keyword>
<evidence type="ECO:0000259" key="5">
    <source>
        <dbReference type="Pfam" id="PF00700"/>
    </source>
</evidence>
<dbReference type="InterPro" id="IPR001029">
    <property type="entry name" value="Flagellin_N"/>
</dbReference>
<comment type="function">
    <text evidence="3">Flagellin is the subunit protein which polymerizes to form the filaments of bacterial flagella.</text>
</comment>
<dbReference type="FunCoup" id="W0RAB0">
    <property type="interactions" value="49"/>
</dbReference>
<evidence type="ECO:0000313" key="6">
    <source>
        <dbReference type="EMBL" id="AHG87711.1"/>
    </source>
</evidence>
<dbReference type="InterPro" id="IPR046358">
    <property type="entry name" value="Flagellin_C"/>
</dbReference>
<dbReference type="GO" id="GO:0005198">
    <property type="term" value="F:structural molecule activity"/>
    <property type="evidence" value="ECO:0007669"/>
    <property type="project" value="UniProtKB-UniRule"/>
</dbReference>
<keyword evidence="7" id="KW-1185">Reference proteome</keyword>
<dbReference type="EMBL" id="CP007128">
    <property type="protein sequence ID" value="AHG87711.1"/>
    <property type="molecule type" value="Genomic_DNA"/>
</dbReference>
<dbReference type="STRING" id="861299.J421_0174"/>
<keyword evidence="6" id="KW-0966">Cell projection</keyword>
<reference evidence="6 7" key="1">
    <citation type="journal article" date="2014" name="Genome Announc.">
        <title>Genome Sequence and Methylome of Soil Bacterium Gemmatirosa kalamazoonensis KBS708T, a Member of the Rarely Cultivated Gemmatimonadetes Phylum.</title>
        <authorList>
            <person name="Debruyn J.M."/>
            <person name="Radosevich M."/>
            <person name="Wommack K.E."/>
            <person name="Polson S.W."/>
            <person name="Hauser L.J."/>
            <person name="Fawaz M.N."/>
            <person name="Korlach J."/>
            <person name="Tsai Y.C."/>
        </authorList>
    </citation>
    <scope>NUCLEOTIDE SEQUENCE [LARGE SCALE GENOMIC DNA]</scope>
    <source>
        <strain evidence="6 7">KBS708</strain>
    </source>
</reference>
<comment type="similarity">
    <text evidence="1 3">Belongs to the bacterial flagellin family.</text>
</comment>
<accession>W0RAB0</accession>
<protein>
    <recommendedName>
        <fullName evidence="3">Flagellin</fullName>
    </recommendedName>
</protein>
<evidence type="ECO:0000313" key="7">
    <source>
        <dbReference type="Proteomes" id="UP000019151"/>
    </source>
</evidence>
<dbReference type="GO" id="GO:0009288">
    <property type="term" value="C:bacterial-type flagellum"/>
    <property type="evidence" value="ECO:0007669"/>
    <property type="project" value="UniProtKB-SubCell"/>
</dbReference>
<dbReference type="PANTHER" id="PTHR42792">
    <property type="entry name" value="FLAGELLIN"/>
    <property type="match status" value="1"/>
</dbReference>
<dbReference type="OrthoDB" id="148991at2"/>
<feature type="domain" description="Flagellin C-terminal" evidence="5">
    <location>
        <begin position="224"/>
        <end position="305"/>
    </location>
</feature>
<comment type="subcellular location">
    <subcellularLocation>
        <location evidence="3">Secreted</location>
    </subcellularLocation>
    <subcellularLocation>
        <location evidence="3">Bacterial flagellum</location>
    </subcellularLocation>
</comment>
<dbReference type="Pfam" id="PF00700">
    <property type="entry name" value="Flagellin_C"/>
    <property type="match status" value="1"/>
</dbReference>
<evidence type="ECO:0000256" key="1">
    <source>
        <dbReference type="ARBA" id="ARBA00005709"/>
    </source>
</evidence>
<dbReference type="AlphaFoldDB" id="W0RAB0"/>
<dbReference type="InParanoid" id="W0RAB0"/>
<name>W0RAB0_9BACT</name>
<keyword evidence="6" id="KW-0282">Flagellum</keyword>
<dbReference type="RefSeq" id="WP_025409268.1">
    <property type="nucleotide sequence ID" value="NZ_CP007128.1"/>
</dbReference>
<dbReference type="GO" id="GO:0005576">
    <property type="term" value="C:extracellular region"/>
    <property type="evidence" value="ECO:0007669"/>
    <property type="project" value="UniProtKB-SubCell"/>
</dbReference>
<keyword evidence="2 3" id="KW-0975">Bacterial flagellum</keyword>
<evidence type="ECO:0000259" key="4">
    <source>
        <dbReference type="Pfam" id="PF00669"/>
    </source>
</evidence>
<sequence length="306" mass="32031">MRITNALVTHGLISQLTGASARLTEAQERVTTGLRVQKMSDDPAAAATIMQTSSALRSLGQFRTNVQRASAEVTAEDSALGQLGDVLMRAKELAFAQQGVNANATTRAAAAAEVQQLIGQVVSIGNTKFGDSYIFGGMNSTNVAPFDASQTTQTPNYVAIPAGAATPRIPQGMRSMETESGQPMTGAHDGDTVFLQTGVLSSLQDLYAGLTANSGSAVTTSLGELDGAFNAVQALVGDVGARQNRLDAMAAHLDAYEQNLQGTKSSLSEVDMEEAITEMVARQTAYQAAMQASSRVMGLSLTDYLR</sequence>